<comment type="function">
    <text evidence="2">Removal of H(2)O(2), oxidation of toxic reductants, biosynthesis and degradation of lignin, suberization, auxin catabolism, response to environmental stresses such as wounding, pathogen attack and oxidative stress. These functions might be dependent on each isozyme/isoform in each plant tissue.</text>
</comment>
<dbReference type="PANTHER" id="PTHR31517:SF59">
    <property type="entry name" value="PEROXIDASE"/>
    <property type="match status" value="1"/>
</dbReference>
<evidence type="ECO:0000256" key="3">
    <source>
        <dbReference type="ARBA" id="ARBA00006873"/>
    </source>
</evidence>
<evidence type="ECO:0000256" key="4">
    <source>
        <dbReference type="ARBA" id="ARBA00012313"/>
    </source>
</evidence>
<keyword evidence="8 17" id="KW-0479">Metal-binding</keyword>
<dbReference type="GeneID" id="109708322"/>
<evidence type="ECO:0000256" key="14">
    <source>
        <dbReference type="ARBA" id="ARBA00023324"/>
    </source>
</evidence>
<dbReference type="Gene3D" id="1.10.420.10">
    <property type="entry name" value="Peroxidase, domain 2"/>
    <property type="match status" value="1"/>
</dbReference>
<dbReference type="PROSITE" id="PS00436">
    <property type="entry name" value="PEROXIDASE_2"/>
    <property type="match status" value="1"/>
</dbReference>
<evidence type="ECO:0000256" key="11">
    <source>
        <dbReference type="ARBA" id="ARBA00023004"/>
    </source>
</evidence>
<feature type="binding site" evidence="17">
    <location>
        <position position="70"/>
    </location>
    <ligand>
        <name>Ca(2+)</name>
        <dbReference type="ChEBI" id="CHEBI:29108"/>
        <label>1</label>
    </ligand>
</feature>
<feature type="binding site" evidence="17">
    <location>
        <position position="227"/>
    </location>
    <ligand>
        <name>Ca(2+)</name>
        <dbReference type="ChEBI" id="CHEBI:29108"/>
        <label>2</label>
    </ligand>
</feature>
<dbReference type="PROSITE" id="PS50873">
    <property type="entry name" value="PEROXIDASE_4"/>
    <property type="match status" value="1"/>
</dbReference>
<keyword evidence="20" id="KW-0732">Signal</keyword>
<comment type="similarity">
    <text evidence="20">Belongs to the peroxidase family. Classical plant (class III) peroxidase subfamily.</text>
</comment>
<dbReference type="GO" id="GO:0046872">
    <property type="term" value="F:metal ion binding"/>
    <property type="evidence" value="ECO:0007669"/>
    <property type="project" value="UniProtKB-UniRule"/>
</dbReference>
<feature type="domain" description="Plant heme peroxidase family profile" evidence="21">
    <location>
        <begin position="19"/>
        <end position="304"/>
    </location>
</feature>
<evidence type="ECO:0000256" key="5">
    <source>
        <dbReference type="ARBA" id="ARBA00022525"/>
    </source>
</evidence>
<evidence type="ECO:0000256" key="1">
    <source>
        <dbReference type="ARBA" id="ARBA00000189"/>
    </source>
</evidence>
<evidence type="ECO:0000259" key="21">
    <source>
        <dbReference type="PROSITE" id="PS50873"/>
    </source>
</evidence>
<feature type="binding site" evidence="17">
    <location>
        <position position="232"/>
    </location>
    <ligand>
        <name>Ca(2+)</name>
        <dbReference type="ChEBI" id="CHEBI:29108"/>
        <label>2</label>
    </ligand>
</feature>
<dbReference type="FunFam" id="1.10.520.10:FF:000008">
    <property type="entry name" value="Peroxidase"/>
    <property type="match status" value="1"/>
</dbReference>
<gene>
    <name evidence="25" type="primary">LOC109708322</name>
    <name evidence="22" type="ORF">ACMD2_02387</name>
</gene>
<dbReference type="GO" id="GO:0140825">
    <property type="term" value="F:lactoperoxidase activity"/>
    <property type="evidence" value="ECO:0007669"/>
    <property type="project" value="UniProtKB-EC"/>
</dbReference>
<dbReference type="GO" id="GO:0005576">
    <property type="term" value="C:extracellular region"/>
    <property type="evidence" value="ECO:0007669"/>
    <property type="project" value="UniProtKB-SubCell"/>
</dbReference>
<keyword evidence="6 20" id="KW-0575">Peroxidase</keyword>
<dbReference type="RefSeq" id="XP_020085622.1">
    <property type="nucleotide sequence ID" value="XM_020230033.1"/>
</dbReference>
<dbReference type="InterPro" id="IPR033905">
    <property type="entry name" value="Secretory_peroxidase"/>
</dbReference>
<evidence type="ECO:0000256" key="8">
    <source>
        <dbReference type="ARBA" id="ARBA00022723"/>
    </source>
</evidence>
<dbReference type="PRINTS" id="PR00458">
    <property type="entry name" value="PEROXIDASE"/>
</dbReference>
<feature type="binding site" evidence="16">
    <location>
        <position position="154"/>
    </location>
    <ligand>
        <name>substrate</name>
    </ligand>
</feature>
<evidence type="ECO:0000256" key="15">
    <source>
        <dbReference type="PIRSR" id="PIRSR600823-1"/>
    </source>
</evidence>
<dbReference type="AlphaFoldDB" id="A0A199VCA2"/>
<evidence type="ECO:0000313" key="22">
    <source>
        <dbReference type="EMBL" id="OAY74648.1"/>
    </source>
</evidence>
<keyword evidence="5 20" id="KW-0964">Secreted</keyword>
<dbReference type="PRINTS" id="PR00461">
    <property type="entry name" value="PLPEROXIDASE"/>
</dbReference>
<dbReference type="InterPro" id="IPR019793">
    <property type="entry name" value="Peroxidases_heam-ligand_BS"/>
</dbReference>
<feature type="binding site" evidence="17">
    <location>
        <position position="66"/>
    </location>
    <ligand>
        <name>Ca(2+)</name>
        <dbReference type="ChEBI" id="CHEBI:29108"/>
        <label>1</label>
    </ligand>
</feature>
<evidence type="ECO:0000256" key="20">
    <source>
        <dbReference type="RuleBase" id="RU362060"/>
    </source>
</evidence>
<dbReference type="GO" id="GO:0042744">
    <property type="term" value="P:hydrogen peroxide catabolic process"/>
    <property type="evidence" value="ECO:0007669"/>
    <property type="project" value="UniProtKB-KW"/>
</dbReference>
<evidence type="ECO:0000313" key="23">
    <source>
        <dbReference type="Proteomes" id="UP000092600"/>
    </source>
</evidence>
<dbReference type="EC" id="1.11.1.7" evidence="4 20"/>
<evidence type="ECO:0000256" key="16">
    <source>
        <dbReference type="PIRSR" id="PIRSR600823-2"/>
    </source>
</evidence>
<reference evidence="25" key="2">
    <citation type="submission" date="2025-04" db="UniProtKB">
        <authorList>
            <consortium name="RefSeq"/>
        </authorList>
    </citation>
    <scope>IDENTIFICATION</scope>
    <source>
        <tissue evidence="25">Leaf</tissue>
    </source>
</reference>
<feature type="disulfide bond" evidence="19">
    <location>
        <begin position="114"/>
        <end position="300"/>
    </location>
</feature>
<comment type="similarity">
    <text evidence="3">Belongs to the peroxidase family. Ascorbate peroxidase subfamily.</text>
</comment>
<feature type="signal peptide" evidence="20">
    <location>
        <begin position="1"/>
        <end position="18"/>
    </location>
</feature>
<evidence type="ECO:0000256" key="12">
    <source>
        <dbReference type="ARBA" id="ARBA00023157"/>
    </source>
</evidence>
<feature type="disulfide bond" evidence="19">
    <location>
        <begin position="62"/>
        <end position="67"/>
    </location>
</feature>
<evidence type="ECO:0000313" key="25">
    <source>
        <dbReference type="RefSeq" id="XP_020085622.1"/>
    </source>
</evidence>
<evidence type="ECO:0000313" key="24">
    <source>
        <dbReference type="Proteomes" id="UP000515123"/>
    </source>
</evidence>
<evidence type="ECO:0000256" key="9">
    <source>
        <dbReference type="ARBA" id="ARBA00022837"/>
    </source>
</evidence>
<organism evidence="22 23">
    <name type="scientific">Ananas comosus</name>
    <name type="common">Pineapple</name>
    <name type="synonym">Ananas ananas</name>
    <dbReference type="NCBI Taxonomy" id="4615"/>
    <lineage>
        <taxon>Eukaryota</taxon>
        <taxon>Viridiplantae</taxon>
        <taxon>Streptophyta</taxon>
        <taxon>Embryophyta</taxon>
        <taxon>Tracheophyta</taxon>
        <taxon>Spermatophyta</taxon>
        <taxon>Magnoliopsida</taxon>
        <taxon>Liliopsida</taxon>
        <taxon>Poales</taxon>
        <taxon>Bromeliaceae</taxon>
        <taxon>Bromelioideae</taxon>
        <taxon>Ananas</taxon>
    </lineage>
</organism>
<name>A0A199VCA2_ANACO</name>
<sequence>MVRVLLFVLLLSVPLASADLAVGFYDSSCPQAESVVRAVVAKHFHADHSIAAAFLRLYFHDCFVRGCDASILIDGTNTTDSEKSAFPNKTVRGYEIIDDIKQNLESQCPSTVSCADVIALATRDVVSLARGLHYAVPTGQRDGLVSNPANVSLPGPSSPMSVIQQAFGPKGFTLEETVVLLGAHTVGSVHCAFIQPDPSMDARLKRRLAKLCRGGDNTTTAFLDQATPFVVDNRFYKQVMRNKGVMGIDQELGSDNSTAPIVRRLAKDREGFLNKFTDVLVKMGSLDVLVGSEGEIRTNCRAFNN</sequence>
<dbReference type="InterPro" id="IPR000823">
    <property type="entry name" value="Peroxidase_pln"/>
</dbReference>
<dbReference type="EMBL" id="LSRQ01002333">
    <property type="protein sequence ID" value="OAY74648.1"/>
    <property type="molecule type" value="Genomic_DNA"/>
</dbReference>
<evidence type="ECO:0000256" key="10">
    <source>
        <dbReference type="ARBA" id="ARBA00023002"/>
    </source>
</evidence>
<feature type="binding site" evidence="17">
    <location>
        <position position="224"/>
    </location>
    <ligand>
        <name>Ca(2+)</name>
        <dbReference type="ChEBI" id="CHEBI:29108"/>
        <label>2</label>
    </ligand>
</feature>
<feature type="binding site" evidence="17">
    <location>
        <position position="68"/>
    </location>
    <ligand>
        <name>Ca(2+)</name>
        <dbReference type="ChEBI" id="CHEBI:29108"/>
        <label>1</label>
    </ligand>
</feature>
<evidence type="ECO:0000256" key="13">
    <source>
        <dbReference type="ARBA" id="ARBA00023283"/>
    </source>
</evidence>
<dbReference type="Gene3D" id="1.10.520.10">
    <property type="match status" value="1"/>
</dbReference>
<feature type="binding site" description="axial binding residue" evidence="17">
    <location>
        <position position="184"/>
    </location>
    <ligand>
        <name>heme b</name>
        <dbReference type="ChEBI" id="CHEBI:60344"/>
    </ligand>
    <ligandPart>
        <name>Fe</name>
        <dbReference type="ChEBI" id="CHEBI:18248"/>
    </ligandPart>
</feature>
<dbReference type="FunFam" id="1.10.420.10:FF:000001">
    <property type="entry name" value="Peroxidase"/>
    <property type="match status" value="1"/>
</dbReference>
<feature type="binding site" evidence="17">
    <location>
        <position position="185"/>
    </location>
    <ligand>
        <name>Ca(2+)</name>
        <dbReference type="ChEBI" id="CHEBI:29108"/>
        <label>2</label>
    </ligand>
</feature>
<comment type="cofactor">
    <cofactor evidence="17 20">
        <name>Ca(2+)</name>
        <dbReference type="ChEBI" id="CHEBI:29108"/>
    </cofactor>
    <text evidence="17 20">Binds 2 calcium ions per subunit.</text>
</comment>
<keyword evidence="13" id="KW-0873">Pyrrolidone carboxylic acid</keyword>
<evidence type="ECO:0000256" key="17">
    <source>
        <dbReference type="PIRSR" id="PIRSR600823-3"/>
    </source>
</evidence>
<dbReference type="PROSITE" id="PS00435">
    <property type="entry name" value="PEROXIDASE_1"/>
    <property type="match status" value="1"/>
</dbReference>
<evidence type="ECO:0000256" key="19">
    <source>
        <dbReference type="PIRSR" id="PIRSR600823-5"/>
    </source>
</evidence>
<accession>A0A199VCA2</accession>
<evidence type="ECO:0000256" key="7">
    <source>
        <dbReference type="ARBA" id="ARBA00022617"/>
    </source>
</evidence>
<evidence type="ECO:0000256" key="18">
    <source>
        <dbReference type="PIRSR" id="PIRSR600823-4"/>
    </source>
</evidence>
<dbReference type="InterPro" id="IPR002016">
    <property type="entry name" value="Haem_peroxidase"/>
</dbReference>
<dbReference type="CDD" id="cd00693">
    <property type="entry name" value="secretory_peroxidase"/>
    <property type="match status" value="1"/>
</dbReference>
<keyword evidence="14 20" id="KW-0376">Hydrogen peroxide</keyword>
<keyword evidence="11 17" id="KW-0408">Iron</keyword>
<dbReference type="SUPFAM" id="SSF48113">
    <property type="entry name" value="Heme-dependent peroxidases"/>
    <property type="match status" value="1"/>
</dbReference>
<protein>
    <recommendedName>
        <fullName evidence="4 20">Peroxidase</fullName>
        <ecNumber evidence="4 20">1.11.1.7</ecNumber>
    </recommendedName>
</protein>
<keyword evidence="10 20" id="KW-0560">Oxidoreductase</keyword>
<feature type="active site" description="Proton acceptor" evidence="15">
    <location>
        <position position="60"/>
    </location>
</feature>
<dbReference type="GO" id="GO:0006979">
    <property type="term" value="P:response to oxidative stress"/>
    <property type="evidence" value="ECO:0007669"/>
    <property type="project" value="UniProtKB-UniRule"/>
</dbReference>
<dbReference type="Pfam" id="PF00141">
    <property type="entry name" value="peroxidase"/>
    <property type="match status" value="1"/>
</dbReference>
<dbReference type="OrthoDB" id="2113341at2759"/>
<feature type="disulfide bond" evidence="19">
    <location>
        <begin position="191"/>
        <end position="212"/>
    </location>
</feature>
<feature type="disulfide bond" evidence="19">
    <location>
        <begin position="29"/>
        <end position="108"/>
    </location>
</feature>
<dbReference type="PANTHER" id="PTHR31517">
    <property type="match status" value="1"/>
</dbReference>
<feature type="chain" id="PRO_5044514080" description="Peroxidase" evidence="20">
    <location>
        <begin position="19"/>
        <end position="305"/>
    </location>
</feature>
<keyword evidence="7 20" id="KW-0349">Heme</keyword>
<comment type="cofactor">
    <cofactor evidence="17 20">
        <name>heme b</name>
        <dbReference type="ChEBI" id="CHEBI:60344"/>
    </cofactor>
    <text evidence="17 20">Binds 1 heme b (iron(II)-protoporphyrin IX) group per subunit.</text>
</comment>
<proteinExistence type="inferred from homology"/>
<comment type="subcellular location">
    <subcellularLocation>
        <location evidence="20">Secreted</location>
    </subcellularLocation>
</comment>
<keyword evidence="24" id="KW-1185">Reference proteome</keyword>
<keyword evidence="9 17" id="KW-0106">Calcium</keyword>
<evidence type="ECO:0000256" key="2">
    <source>
        <dbReference type="ARBA" id="ARBA00002322"/>
    </source>
</evidence>
<feature type="binding site" evidence="17">
    <location>
        <position position="82"/>
    </location>
    <ligand>
        <name>Ca(2+)</name>
        <dbReference type="ChEBI" id="CHEBI:29108"/>
        <label>1</label>
    </ligand>
</feature>
<dbReference type="Proteomes" id="UP000515123">
    <property type="component" value="Linkage group 3"/>
</dbReference>
<feature type="binding site" evidence="17">
    <location>
        <position position="61"/>
    </location>
    <ligand>
        <name>Ca(2+)</name>
        <dbReference type="ChEBI" id="CHEBI:29108"/>
        <label>1</label>
    </ligand>
</feature>
<feature type="site" description="Transition state stabilizer" evidence="18">
    <location>
        <position position="56"/>
    </location>
</feature>
<dbReference type="STRING" id="4615.A0A199VCA2"/>
<reference evidence="22 23" key="1">
    <citation type="journal article" date="2016" name="DNA Res.">
        <title>The draft genome of MD-2 pineapple using hybrid error correction of long reads.</title>
        <authorList>
            <person name="Redwan R.M."/>
            <person name="Saidin A."/>
            <person name="Kumar S.V."/>
        </authorList>
    </citation>
    <scope>NUCLEOTIDE SEQUENCE [LARGE SCALE GENOMIC DNA]</scope>
    <source>
        <strain evidence="23">cv. MD2</strain>
        <tissue evidence="22">Leaf</tissue>
    </source>
</reference>
<evidence type="ECO:0000256" key="6">
    <source>
        <dbReference type="ARBA" id="ARBA00022559"/>
    </source>
</evidence>
<feature type="binding site" evidence="17">
    <location>
        <position position="64"/>
    </location>
    <ligand>
        <name>Ca(2+)</name>
        <dbReference type="ChEBI" id="CHEBI:29108"/>
        <label>1</label>
    </ligand>
</feature>
<dbReference type="InterPro" id="IPR010255">
    <property type="entry name" value="Haem_peroxidase_sf"/>
</dbReference>
<keyword evidence="12 19" id="KW-1015">Disulfide bond</keyword>
<dbReference type="GO" id="GO:0020037">
    <property type="term" value="F:heme binding"/>
    <property type="evidence" value="ECO:0007669"/>
    <property type="project" value="UniProtKB-UniRule"/>
</dbReference>
<dbReference type="InterPro" id="IPR019794">
    <property type="entry name" value="Peroxidases_AS"/>
</dbReference>
<dbReference type="Proteomes" id="UP000092600">
    <property type="component" value="Unassembled WGS sequence"/>
</dbReference>
<comment type="catalytic activity">
    <reaction evidence="1 20">
        <text>2 a phenolic donor + H2O2 = 2 a phenolic radical donor + 2 H2O</text>
        <dbReference type="Rhea" id="RHEA:56136"/>
        <dbReference type="ChEBI" id="CHEBI:15377"/>
        <dbReference type="ChEBI" id="CHEBI:16240"/>
        <dbReference type="ChEBI" id="CHEBI:139520"/>
        <dbReference type="ChEBI" id="CHEBI:139521"/>
        <dbReference type="EC" id="1.11.1.7"/>
    </reaction>
</comment>